<name>A0ABS7CE34_9BACL</name>
<dbReference type="PANTHER" id="PTHR30627:SF2">
    <property type="entry name" value="PEPTIDOGLYCAN D,D-TRANSPEPTIDASE MRDA"/>
    <property type="match status" value="1"/>
</dbReference>
<keyword evidence="3" id="KW-1185">Reference proteome</keyword>
<organism evidence="2 3">
    <name type="scientific">Paenibacillus sepulcri</name>
    <dbReference type="NCBI Taxonomy" id="359917"/>
    <lineage>
        <taxon>Bacteria</taxon>
        <taxon>Bacillati</taxon>
        <taxon>Bacillota</taxon>
        <taxon>Bacilli</taxon>
        <taxon>Bacillales</taxon>
        <taxon>Paenibacillaceae</taxon>
        <taxon>Paenibacillus</taxon>
    </lineage>
</organism>
<accession>A0ABS7CE34</accession>
<dbReference type="SUPFAM" id="SSF56601">
    <property type="entry name" value="beta-lactamase/transpeptidase-like"/>
    <property type="match status" value="1"/>
</dbReference>
<dbReference type="InterPro" id="IPR012338">
    <property type="entry name" value="Beta-lactam/transpept-like"/>
</dbReference>
<feature type="non-terminal residue" evidence="2">
    <location>
        <position position="1"/>
    </location>
</feature>
<dbReference type="PANTHER" id="PTHR30627">
    <property type="entry name" value="PEPTIDOGLYCAN D,D-TRANSPEPTIDASE"/>
    <property type="match status" value="1"/>
</dbReference>
<sequence>RYTALQLAQYASMLANGGKRMQPQFVNEIRGTDGSIIQGFEPKVLNTISFPQKYWDEIYKGMSQVKVEGFEGVNYTFLRKTGTSEQDAGDRKKVENAVLIAFAPAEDPVLAVAVIVPDGGFGGWGAAPIARQIFDAYDAETGRLSGKK</sequence>
<evidence type="ECO:0000259" key="1">
    <source>
        <dbReference type="Pfam" id="PF00905"/>
    </source>
</evidence>
<protein>
    <submittedName>
        <fullName evidence="2">Penicillin-binding protein 2</fullName>
    </submittedName>
</protein>
<evidence type="ECO:0000313" key="3">
    <source>
        <dbReference type="Proteomes" id="UP001519887"/>
    </source>
</evidence>
<dbReference type="InterPro" id="IPR050515">
    <property type="entry name" value="Beta-lactam/transpept"/>
</dbReference>
<proteinExistence type="predicted"/>
<dbReference type="EMBL" id="JAHZIK010001393">
    <property type="protein sequence ID" value="MBW7458896.1"/>
    <property type="molecule type" value="Genomic_DNA"/>
</dbReference>
<reference evidence="2 3" key="1">
    <citation type="submission" date="2021-07" db="EMBL/GenBank/DDBJ databases">
        <title>Paenibacillus radiodurans sp. nov., isolated from the southeastern edge of Tengger Desert.</title>
        <authorList>
            <person name="Zhang G."/>
        </authorList>
    </citation>
    <scope>NUCLEOTIDE SEQUENCE [LARGE SCALE GENOMIC DNA]</scope>
    <source>
        <strain evidence="2 3">CCM 7311</strain>
    </source>
</reference>
<dbReference type="InterPro" id="IPR001460">
    <property type="entry name" value="PCN-bd_Tpept"/>
</dbReference>
<feature type="domain" description="Penicillin-binding protein transpeptidase" evidence="1">
    <location>
        <begin position="2"/>
        <end position="134"/>
    </location>
</feature>
<comment type="caution">
    <text evidence="2">The sequence shown here is derived from an EMBL/GenBank/DDBJ whole genome shotgun (WGS) entry which is preliminary data.</text>
</comment>
<dbReference type="Pfam" id="PF00905">
    <property type="entry name" value="Transpeptidase"/>
    <property type="match status" value="1"/>
</dbReference>
<dbReference type="Gene3D" id="3.40.710.10">
    <property type="entry name" value="DD-peptidase/beta-lactamase superfamily"/>
    <property type="match status" value="1"/>
</dbReference>
<evidence type="ECO:0000313" key="2">
    <source>
        <dbReference type="EMBL" id="MBW7458896.1"/>
    </source>
</evidence>
<dbReference type="Proteomes" id="UP001519887">
    <property type="component" value="Unassembled WGS sequence"/>
</dbReference>
<gene>
    <name evidence="2" type="ORF">K0U00_33100</name>
</gene>